<evidence type="ECO:0000313" key="3">
    <source>
        <dbReference type="EMBL" id="QOV20412.1"/>
    </source>
</evidence>
<dbReference type="PROSITE" id="PS01047">
    <property type="entry name" value="HMA_1"/>
    <property type="match status" value="1"/>
</dbReference>
<dbReference type="EMBL" id="CP063304">
    <property type="protein sequence ID" value="QOV20412.1"/>
    <property type="molecule type" value="Genomic_DNA"/>
</dbReference>
<evidence type="ECO:0000259" key="2">
    <source>
        <dbReference type="PROSITE" id="PS50846"/>
    </source>
</evidence>
<gene>
    <name evidence="3" type="ORF">INP51_05555</name>
</gene>
<dbReference type="AlphaFoldDB" id="A0A7M2RM25"/>
<dbReference type="InterPro" id="IPR017969">
    <property type="entry name" value="Heavy-metal-associated_CS"/>
</dbReference>
<dbReference type="Gene3D" id="3.30.70.100">
    <property type="match status" value="1"/>
</dbReference>
<protein>
    <submittedName>
        <fullName evidence="3">Heavy-metal-associated domain-containing protein</fullName>
    </submittedName>
</protein>
<name>A0A7M2RM25_9FIRM</name>
<accession>A0A7M2RM25</accession>
<feature type="domain" description="HMA" evidence="2">
    <location>
        <begin position="53"/>
        <end position="117"/>
    </location>
</feature>
<dbReference type="SUPFAM" id="SSF55008">
    <property type="entry name" value="HMA, heavy metal-associated domain"/>
    <property type="match status" value="1"/>
</dbReference>
<organism evidence="3 4">
    <name type="scientific">Blautia liquoris</name>
    <dbReference type="NCBI Taxonomy" id="2779518"/>
    <lineage>
        <taxon>Bacteria</taxon>
        <taxon>Bacillati</taxon>
        <taxon>Bacillota</taxon>
        <taxon>Clostridia</taxon>
        <taxon>Lachnospirales</taxon>
        <taxon>Lachnospiraceae</taxon>
        <taxon>Blautia</taxon>
    </lineage>
</organism>
<dbReference type="CDD" id="cd00371">
    <property type="entry name" value="HMA"/>
    <property type="match status" value="1"/>
</dbReference>
<dbReference type="Proteomes" id="UP000593601">
    <property type="component" value="Chromosome"/>
</dbReference>
<dbReference type="PROSITE" id="PS50846">
    <property type="entry name" value="HMA_2"/>
    <property type="match status" value="1"/>
</dbReference>
<sequence>MATALICLVLIVIAVFGIRSYRKKLTSGCCSPSDDTAVKKTKIKDKNISHYPYHKVLKVDGMTCENCANRVENSLNQLGNVYARVDLSSESADVYMKQDIDESRLRETVNNAGYRVYQVINNP</sequence>
<dbReference type="GO" id="GO:0046872">
    <property type="term" value="F:metal ion binding"/>
    <property type="evidence" value="ECO:0007669"/>
    <property type="project" value="UniProtKB-KW"/>
</dbReference>
<dbReference type="KEGG" id="bliq:INP51_05555"/>
<evidence type="ECO:0000256" key="1">
    <source>
        <dbReference type="ARBA" id="ARBA00022723"/>
    </source>
</evidence>
<dbReference type="InterPro" id="IPR036163">
    <property type="entry name" value="HMA_dom_sf"/>
</dbReference>
<reference evidence="3 4" key="1">
    <citation type="submission" date="2020-10" db="EMBL/GenBank/DDBJ databases">
        <title>Blautia liquoris sp.nov., isolated from the mud in a fermentation cellar used for the production of Chinese strong-flavoured liquor.</title>
        <authorList>
            <person name="Lu L."/>
        </authorList>
    </citation>
    <scope>NUCLEOTIDE SEQUENCE [LARGE SCALE GENOMIC DNA]</scope>
    <source>
        <strain evidence="3 4">LZLJ-3</strain>
    </source>
</reference>
<dbReference type="Pfam" id="PF00403">
    <property type="entry name" value="HMA"/>
    <property type="match status" value="1"/>
</dbReference>
<evidence type="ECO:0000313" key="4">
    <source>
        <dbReference type="Proteomes" id="UP000593601"/>
    </source>
</evidence>
<dbReference type="RefSeq" id="WP_193736732.1">
    <property type="nucleotide sequence ID" value="NZ_CP063304.1"/>
</dbReference>
<proteinExistence type="predicted"/>
<dbReference type="InterPro" id="IPR006121">
    <property type="entry name" value="HMA_dom"/>
</dbReference>
<keyword evidence="4" id="KW-1185">Reference proteome</keyword>
<keyword evidence="1" id="KW-0479">Metal-binding</keyword>